<proteinExistence type="predicted"/>
<dbReference type="EMBL" id="LDOT01000032">
    <property type="protein sequence ID" value="KLV03503.1"/>
    <property type="molecule type" value="Genomic_DNA"/>
</dbReference>
<dbReference type="Proteomes" id="UP000036097">
    <property type="component" value="Unassembled WGS sequence"/>
</dbReference>
<name>A0A0J1GUU6_9GAMM</name>
<keyword evidence="3" id="KW-1185">Reference proteome</keyword>
<dbReference type="PATRIC" id="fig|1195763.3.peg.4037"/>
<dbReference type="STRING" id="1195763.ABT56_18895"/>
<organism evidence="2 3">
    <name type="scientific">Photobacterium aquae</name>
    <dbReference type="NCBI Taxonomy" id="1195763"/>
    <lineage>
        <taxon>Bacteria</taxon>
        <taxon>Pseudomonadati</taxon>
        <taxon>Pseudomonadota</taxon>
        <taxon>Gammaproteobacteria</taxon>
        <taxon>Vibrionales</taxon>
        <taxon>Vibrionaceae</taxon>
        <taxon>Photobacterium</taxon>
    </lineage>
</organism>
<comment type="caution">
    <text evidence="2">The sequence shown here is derived from an EMBL/GenBank/DDBJ whole genome shotgun (WGS) entry which is preliminary data.</text>
</comment>
<reference evidence="2 3" key="1">
    <citation type="submission" date="2015-05" db="EMBL/GenBank/DDBJ databases">
        <title>Photobacterium galathea sp. nov.</title>
        <authorList>
            <person name="Machado H."/>
            <person name="Gram L."/>
        </authorList>
    </citation>
    <scope>NUCLEOTIDE SEQUENCE [LARGE SCALE GENOMIC DNA]</scope>
    <source>
        <strain evidence="2 3">CGMCC 1.12159</strain>
    </source>
</reference>
<dbReference type="AlphaFoldDB" id="A0A0J1GUU6"/>
<accession>A0A0J1GUU6</accession>
<gene>
    <name evidence="2" type="ORF">ABT56_18895</name>
</gene>
<protein>
    <submittedName>
        <fullName evidence="2">Uncharacterized protein</fullName>
    </submittedName>
</protein>
<evidence type="ECO:0000313" key="2">
    <source>
        <dbReference type="EMBL" id="KLV03503.1"/>
    </source>
</evidence>
<feature type="region of interest" description="Disordered" evidence="1">
    <location>
        <begin position="197"/>
        <end position="216"/>
    </location>
</feature>
<evidence type="ECO:0000256" key="1">
    <source>
        <dbReference type="SAM" id="MobiDB-lite"/>
    </source>
</evidence>
<evidence type="ECO:0000313" key="3">
    <source>
        <dbReference type="Proteomes" id="UP000036097"/>
    </source>
</evidence>
<sequence>MKYSKPYLLHDLTVYTDGAIRLTNFYVPKVLNSLFQLDVVLYYIANEEMAKKANEKANELLDRETDRVMKLLDGANDMVKKKSLTDNIEYSMSFAKKYKLQTPLAGKFIKLIQSVDQFNRALDVMWLNGELDSQSRVKRLKRLNASLLNLSGTLYNIGINALKVAQEQGHGEDIESTLKENNVVVDKKQMTEEDLEADSAVDLQPNSESEVAAIQPKSSETEALVIETEGVSFTAGFDLTK</sequence>